<dbReference type="OrthoDB" id="8732661at2"/>
<keyword evidence="12 17" id="KW-0786">Thiamine pyrophosphate</keyword>
<comment type="cofactor">
    <cofactor evidence="3">
        <name>Co(2+)</name>
        <dbReference type="ChEBI" id="CHEBI:48828"/>
    </cofactor>
</comment>
<evidence type="ECO:0000256" key="14">
    <source>
        <dbReference type="NCBIfam" id="TIGR00232"/>
    </source>
</evidence>
<dbReference type="InterPro" id="IPR005478">
    <property type="entry name" value="Transketolase_bac-like"/>
</dbReference>
<dbReference type="EMBL" id="FRBC01000010">
    <property type="protein sequence ID" value="SHK62980.1"/>
    <property type="molecule type" value="Genomic_DNA"/>
</dbReference>
<dbReference type="FunFam" id="3.40.50.970:FF:000004">
    <property type="entry name" value="Transketolase"/>
    <property type="match status" value="1"/>
</dbReference>
<feature type="site" description="Important for catalytic activity" evidence="19">
    <location>
        <position position="262"/>
    </location>
</feature>
<feature type="binding site" evidence="17">
    <location>
        <position position="157"/>
    </location>
    <ligand>
        <name>thiamine diphosphate</name>
        <dbReference type="ChEBI" id="CHEBI:58937"/>
    </ligand>
</feature>
<dbReference type="GO" id="GO:0004802">
    <property type="term" value="F:transketolase activity"/>
    <property type="evidence" value="ECO:0007669"/>
    <property type="project" value="UniProtKB-UniRule"/>
</dbReference>
<dbReference type="Pfam" id="PF02779">
    <property type="entry name" value="Transket_pyr"/>
    <property type="match status" value="1"/>
</dbReference>
<keyword evidence="9 18" id="KW-0479">Metal-binding</keyword>
<dbReference type="PROSITE" id="PS00802">
    <property type="entry name" value="TRANSKETOLASE_2"/>
    <property type="match status" value="1"/>
</dbReference>
<feature type="binding site" evidence="16">
    <location>
        <position position="474"/>
    </location>
    <ligand>
        <name>substrate</name>
    </ligand>
</feature>
<feature type="binding site" evidence="18">
    <location>
        <position position="188"/>
    </location>
    <ligand>
        <name>Mg(2+)</name>
        <dbReference type="ChEBI" id="CHEBI:18420"/>
    </ligand>
</feature>
<dbReference type="NCBIfam" id="TIGR00232">
    <property type="entry name" value="tktlase_bact"/>
    <property type="match status" value="1"/>
</dbReference>
<dbReference type="Gene3D" id="3.40.50.970">
    <property type="match status" value="2"/>
</dbReference>
<feature type="binding site" evidence="16">
    <location>
        <position position="27"/>
    </location>
    <ligand>
        <name>substrate</name>
    </ligand>
</feature>
<feature type="binding site" evidence="17">
    <location>
        <begin position="115"/>
        <end position="117"/>
    </location>
    <ligand>
        <name>thiamine diphosphate</name>
        <dbReference type="ChEBI" id="CHEBI:58937"/>
    </ligand>
</feature>
<comment type="cofactor">
    <cofactor evidence="17">
        <name>thiamine diphosphate</name>
        <dbReference type="ChEBI" id="CHEBI:58937"/>
    </cofactor>
    <text evidence="17">Binds 1 thiamine pyrophosphate per subunit. During the reaction, the substrate forms a covalent intermediate with the cofactor.</text>
</comment>
<evidence type="ECO:0000256" key="4">
    <source>
        <dbReference type="ARBA" id="ARBA00002931"/>
    </source>
</evidence>
<feature type="binding site" evidence="16">
    <location>
        <position position="521"/>
    </location>
    <ligand>
        <name>substrate</name>
    </ligand>
</feature>
<feature type="binding site" evidence="17">
    <location>
        <position position="262"/>
    </location>
    <ligand>
        <name>thiamine diphosphate</name>
        <dbReference type="ChEBI" id="CHEBI:58937"/>
    </ligand>
</feature>
<evidence type="ECO:0000256" key="5">
    <source>
        <dbReference type="ARBA" id="ARBA00007131"/>
    </source>
</evidence>
<dbReference type="EC" id="2.2.1.1" evidence="7 14"/>
<dbReference type="Gene3D" id="3.40.50.920">
    <property type="match status" value="1"/>
</dbReference>
<comment type="function">
    <text evidence="4 20">Catalyzes the transfer of a two-carbon ketol group from a ketose donor to an aldose acceptor, via a covalent intermediate with the cofactor thiamine pyrophosphate.</text>
</comment>
<dbReference type="InterPro" id="IPR033247">
    <property type="entry name" value="Transketolase_fam"/>
</dbReference>
<dbReference type="PANTHER" id="PTHR43522:SF2">
    <property type="entry name" value="TRANSKETOLASE 1-RELATED"/>
    <property type="match status" value="1"/>
</dbReference>
<feature type="binding site" evidence="17">
    <location>
        <position position="67"/>
    </location>
    <ligand>
        <name>thiamine diphosphate</name>
        <dbReference type="ChEBI" id="CHEBI:58937"/>
    </ligand>
</feature>
<evidence type="ECO:0000256" key="2">
    <source>
        <dbReference type="ARBA" id="ARBA00001936"/>
    </source>
</evidence>
<dbReference type="InterPro" id="IPR020826">
    <property type="entry name" value="Transketolase_BS"/>
</dbReference>
<dbReference type="Pfam" id="PF22613">
    <property type="entry name" value="Transketolase_C_1"/>
    <property type="match status" value="1"/>
</dbReference>
<evidence type="ECO:0000256" key="12">
    <source>
        <dbReference type="ARBA" id="ARBA00023052"/>
    </source>
</evidence>
<comment type="cofactor">
    <cofactor evidence="18">
        <name>Mg(2+)</name>
        <dbReference type="ChEBI" id="CHEBI:18420"/>
    </cofactor>
    <text evidence="18">Binds 1 Mg(2+) ion per subunit. Can also utilize other divalent metal cations, such as Ca(2+), Mn(2+) and Co(2+).</text>
</comment>
<evidence type="ECO:0000256" key="1">
    <source>
        <dbReference type="ARBA" id="ARBA00001913"/>
    </source>
</evidence>
<feature type="active site" description="Proton donor" evidence="15">
    <location>
        <position position="412"/>
    </location>
</feature>
<dbReference type="PROSITE" id="PS00801">
    <property type="entry name" value="TRANSKETOLASE_1"/>
    <property type="match status" value="1"/>
</dbReference>
<dbReference type="Proteomes" id="UP000184263">
    <property type="component" value="Unassembled WGS sequence"/>
</dbReference>
<feature type="binding site" evidence="16">
    <location>
        <position position="462"/>
    </location>
    <ligand>
        <name>substrate</name>
    </ligand>
</feature>
<feature type="binding site" evidence="17">
    <location>
        <position position="186"/>
    </location>
    <ligand>
        <name>thiamine diphosphate</name>
        <dbReference type="ChEBI" id="CHEBI:58937"/>
    </ligand>
</feature>
<dbReference type="InterPro" id="IPR049557">
    <property type="entry name" value="Transketolase_CS"/>
</dbReference>
<keyword evidence="8 20" id="KW-0808">Transferase</keyword>
<evidence type="ECO:0000256" key="18">
    <source>
        <dbReference type="PIRSR" id="PIRSR605478-4"/>
    </source>
</evidence>
<dbReference type="FunFam" id="3.40.50.970:FF:000045">
    <property type="entry name" value="Transketolase"/>
    <property type="match status" value="1"/>
</dbReference>
<dbReference type="FunFam" id="3.40.50.920:FF:000003">
    <property type="entry name" value="Transketolase"/>
    <property type="match status" value="1"/>
</dbReference>
<dbReference type="InterPro" id="IPR055152">
    <property type="entry name" value="Transketolase-like_C_2"/>
</dbReference>
<comment type="subunit">
    <text evidence="6 20">Homodimer.</text>
</comment>
<evidence type="ECO:0000313" key="23">
    <source>
        <dbReference type="Proteomes" id="UP000184263"/>
    </source>
</evidence>
<dbReference type="SMART" id="SM00861">
    <property type="entry name" value="Transket_pyr"/>
    <property type="match status" value="1"/>
</dbReference>
<feature type="site" description="Important for catalytic activity" evidence="19">
    <location>
        <position position="27"/>
    </location>
</feature>
<accession>A0A1M6U1F5</accession>
<evidence type="ECO:0000313" key="22">
    <source>
        <dbReference type="EMBL" id="SHK62980.1"/>
    </source>
</evidence>
<feature type="binding site" evidence="16">
    <location>
        <position position="470"/>
    </location>
    <ligand>
        <name>substrate</name>
    </ligand>
</feature>
<proteinExistence type="inferred from homology"/>
<evidence type="ECO:0000256" key="9">
    <source>
        <dbReference type="ARBA" id="ARBA00022723"/>
    </source>
</evidence>
<evidence type="ECO:0000256" key="19">
    <source>
        <dbReference type="PIRSR" id="PIRSR605478-5"/>
    </source>
</evidence>
<gene>
    <name evidence="22" type="ORF">SAMN05216582_11030</name>
</gene>
<dbReference type="GO" id="GO:0005829">
    <property type="term" value="C:cytosol"/>
    <property type="evidence" value="ECO:0007669"/>
    <property type="project" value="TreeGrafter"/>
</dbReference>
<dbReference type="SUPFAM" id="SSF52922">
    <property type="entry name" value="TK C-terminal domain-like"/>
    <property type="match status" value="1"/>
</dbReference>
<feature type="domain" description="Transketolase-like pyrimidine-binding" evidence="21">
    <location>
        <begin position="355"/>
        <end position="526"/>
    </location>
</feature>
<evidence type="ECO:0000256" key="6">
    <source>
        <dbReference type="ARBA" id="ARBA00011738"/>
    </source>
</evidence>
<dbReference type="Pfam" id="PF00456">
    <property type="entry name" value="Transketolase_N"/>
    <property type="match status" value="1"/>
</dbReference>
<dbReference type="InterPro" id="IPR005475">
    <property type="entry name" value="Transketolase-like_Pyr-bd"/>
</dbReference>
<evidence type="ECO:0000259" key="21">
    <source>
        <dbReference type="SMART" id="SM00861"/>
    </source>
</evidence>
<evidence type="ECO:0000256" key="16">
    <source>
        <dbReference type="PIRSR" id="PIRSR605478-2"/>
    </source>
</evidence>
<sequence>MSNMDTTCVNAIRVLAADAVQKANSGHPGLPLGSAAMAYELWANHMNHNPKDPKWANRDRFILSGGHGSTLLYSLLHFFGYGLTLDDMKNFRQDGSLTPGHPEYGHTVGVEATTGPLGAGMGMAVGMAMAEAHLAAEFNKPGYDVVDHYTFALGGDGCMMEGISSEAFSLAGTLGLSKLIILYDSNKISIEGSTDIAFTENVEKRMQAFGFQTLTVEDGNDLEAIAKAIEAAKADKEHPSFITVKTQIGYGCPAKQGKASAHGEPLGVDNVKALKENLGWPEPEKTFNIPQNVYDHYQEKAAKGAEAEAAWNKLFADYCAKFPEMKAKWDKFHAPVDAKALLENEEFWAYEDKAQATRALSGTMINRLKDILPNLFGGSADLAPSNKTDMKDAGDFSKDNYAGRNLHFGVRELAMAAMANGITLHGGLRNYVATFFVFSDYTKPMVRLAALMGLPVTYVLTHDSIGVGEDGPTHEPIEQLAMLRSTPNVNVFRPADATETAAGWYLAVTSERTPTALVLTRQNLPQLAGSSKEALKGAYVVSEAKDAANMDGILIATGSEVSLAVEAQAKLAGEGVDVRVVSMPCMDLFEQQSADYKESVLPKKVRARVAVEALSDFGWGKYVGLDGATVSMKGFGASAPAGILFEKFGFTVDHVVDVARKVVADNK</sequence>
<evidence type="ECO:0000256" key="13">
    <source>
        <dbReference type="ARBA" id="ARBA00049473"/>
    </source>
</evidence>
<comment type="similarity">
    <text evidence="5 20">Belongs to the transketolase family.</text>
</comment>
<keyword evidence="10 20" id="KW-0106">Calcium</keyword>
<feature type="binding site" evidence="16">
    <location>
        <position position="385"/>
    </location>
    <ligand>
        <name>substrate</name>
    </ligand>
</feature>
<organism evidence="22 23">
    <name type="scientific">Selenomonas ruminantium</name>
    <dbReference type="NCBI Taxonomy" id="971"/>
    <lineage>
        <taxon>Bacteria</taxon>
        <taxon>Bacillati</taxon>
        <taxon>Bacillota</taxon>
        <taxon>Negativicutes</taxon>
        <taxon>Selenomonadales</taxon>
        <taxon>Selenomonadaceae</taxon>
        <taxon>Selenomonas</taxon>
    </lineage>
</organism>
<reference evidence="22 23" key="1">
    <citation type="submission" date="2016-11" db="EMBL/GenBank/DDBJ databases">
        <authorList>
            <person name="Jaros S."/>
            <person name="Januszkiewicz K."/>
            <person name="Wedrychowicz H."/>
        </authorList>
    </citation>
    <scope>NUCLEOTIDE SEQUENCE [LARGE SCALE GENOMIC DNA]</scope>
    <source>
        <strain evidence="22 23">HD4</strain>
    </source>
</reference>
<comment type="catalytic activity">
    <reaction evidence="13 20">
        <text>D-sedoheptulose 7-phosphate + D-glyceraldehyde 3-phosphate = aldehydo-D-ribose 5-phosphate + D-xylulose 5-phosphate</text>
        <dbReference type="Rhea" id="RHEA:10508"/>
        <dbReference type="ChEBI" id="CHEBI:57483"/>
        <dbReference type="ChEBI" id="CHEBI:57737"/>
        <dbReference type="ChEBI" id="CHEBI:58273"/>
        <dbReference type="ChEBI" id="CHEBI:59776"/>
        <dbReference type="EC" id="2.2.1.1"/>
    </reaction>
</comment>
<feature type="binding site" evidence="16">
    <location>
        <position position="358"/>
    </location>
    <ligand>
        <name>substrate</name>
    </ligand>
</feature>
<evidence type="ECO:0000256" key="7">
    <source>
        <dbReference type="ARBA" id="ARBA00013152"/>
    </source>
</evidence>
<dbReference type="InterPro" id="IPR009014">
    <property type="entry name" value="Transketo_C/PFOR_II"/>
</dbReference>
<comment type="cofactor">
    <cofactor evidence="20">
        <name>Mg(2+)</name>
        <dbReference type="ChEBI" id="CHEBI:18420"/>
    </cofactor>
    <cofactor evidence="20">
        <name>Ca(2+)</name>
        <dbReference type="ChEBI" id="CHEBI:29108"/>
    </cofactor>
    <cofactor evidence="20">
        <name>Mn(2+)</name>
        <dbReference type="ChEBI" id="CHEBI:29035"/>
    </cofactor>
    <cofactor evidence="20">
        <name>Co(2+)</name>
        <dbReference type="ChEBI" id="CHEBI:48828"/>
    </cofactor>
    <text evidence="20">Binds 1 Mg(2+) ion per subunit. Can also utilize other divalent metal cations, such as Ca(2+), Mn(2+) and Co(2+).</text>
</comment>
<evidence type="ECO:0000256" key="10">
    <source>
        <dbReference type="ARBA" id="ARBA00022837"/>
    </source>
</evidence>
<protein>
    <recommendedName>
        <fullName evidence="7 14">Transketolase</fullName>
        <ecNumber evidence="7 14">2.2.1.1</ecNumber>
    </recommendedName>
</protein>
<comment type="cofactor">
    <cofactor evidence="2">
        <name>Mn(2+)</name>
        <dbReference type="ChEBI" id="CHEBI:29035"/>
    </cofactor>
</comment>
<dbReference type="GO" id="GO:0006098">
    <property type="term" value="P:pentose-phosphate shunt"/>
    <property type="evidence" value="ECO:0007669"/>
    <property type="project" value="TreeGrafter"/>
</dbReference>
<dbReference type="InterPro" id="IPR029061">
    <property type="entry name" value="THDP-binding"/>
</dbReference>
<dbReference type="GO" id="GO:0046872">
    <property type="term" value="F:metal ion binding"/>
    <property type="evidence" value="ECO:0007669"/>
    <property type="project" value="UniProtKB-KW"/>
</dbReference>
<evidence type="ECO:0000256" key="8">
    <source>
        <dbReference type="ARBA" id="ARBA00022679"/>
    </source>
</evidence>
<dbReference type="InterPro" id="IPR005474">
    <property type="entry name" value="Transketolase_N"/>
</dbReference>
<dbReference type="AlphaFoldDB" id="A0A1M6U1F5"/>
<evidence type="ECO:0000256" key="17">
    <source>
        <dbReference type="PIRSR" id="PIRSR605478-3"/>
    </source>
</evidence>
<evidence type="ECO:0000256" key="20">
    <source>
        <dbReference type="RuleBase" id="RU004996"/>
    </source>
</evidence>
<dbReference type="CDD" id="cd07033">
    <property type="entry name" value="TPP_PYR_DXS_TK_like"/>
    <property type="match status" value="1"/>
</dbReference>
<evidence type="ECO:0000256" key="15">
    <source>
        <dbReference type="PIRSR" id="PIRSR605478-1"/>
    </source>
</evidence>
<evidence type="ECO:0000256" key="11">
    <source>
        <dbReference type="ARBA" id="ARBA00022842"/>
    </source>
</evidence>
<dbReference type="SUPFAM" id="SSF52518">
    <property type="entry name" value="Thiamin diphosphate-binding fold (THDP-binding)"/>
    <property type="match status" value="2"/>
</dbReference>
<feature type="binding site" evidence="18">
    <location>
        <position position="156"/>
    </location>
    <ligand>
        <name>Mg(2+)</name>
        <dbReference type="ChEBI" id="CHEBI:18420"/>
    </ligand>
</feature>
<feature type="binding site" evidence="17">
    <location>
        <position position="438"/>
    </location>
    <ligand>
        <name>thiamine diphosphate</name>
        <dbReference type="ChEBI" id="CHEBI:58937"/>
    </ligand>
</feature>
<keyword evidence="11 18" id="KW-0460">Magnesium</keyword>
<dbReference type="CDD" id="cd02012">
    <property type="entry name" value="TPP_TK"/>
    <property type="match status" value="1"/>
</dbReference>
<feature type="binding site" evidence="16">
    <location>
        <position position="262"/>
    </location>
    <ligand>
        <name>substrate</name>
    </ligand>
</feature>
<comment type="cofactor">
    <cofactor evidence="1">
        <name>Ca(2+)</name>
        <dbReference type="ChEBI" id="CHEBI:29108"/>
    </cofactor>
</comment>
<name>A0A1M6U1F5_SELRU</name>
<dbReference type="PANTHER" id="PTHR43522">
    <property type="entry name" value="TRANSKETOLASE"/>
    <property type="match status" value="1"/>
</dbReference>
<feature type="binding site" evidence="18">
    <location>
        <position position="186"/>
    </location>
    <ligand>
        <name>Mg(2+)</name>
        <dbReference type="ChEBI" id="CHEBI:18420"/>
    </ligand>
</feature>
<evidence type="ECO:0000256" key="3">
    <source>
        <dbReference type="ARBA" id="ARBA00001941"/>
    </source>
</evidence>